<dbReference type="PIRSF" id="PIRSF003085">
    <property type="entry name" value="CMAS"/>
    <property type="match status" value="1"/>
</dbReference>
<name>A0A2S9Q7Q7_9HYPH</name>
<dbReference type="Pfam" id="PF25371">
    <property type="entry name" value="DUF7884"/>
    <property type="match status" value="1"/>
</dbReference>
<dbReference type="InterPro" id="IPR003333">
    <property type="entry name" value="CMAS"/>
</dbReference>
<accession>A0A2S9Q7Q7</accession>
<evidence type="ECO:0000313" key="8">
    <source>
        <dbReference type="Proteomes" id="UP000237682"/>
    </source>
</evidence>
<dbReference type="RefSeq" id="WP_105864476.1">
    <property type="nucleotide sequence ID" value="NZ_PUEJ01000009.1"/>
</dbReference>
<dbReference type="CDD" id="cd02440">
    <property type="entry name" value="AdoMet_MTases"/>
    <property type="match status" value="1"/>
</dbReference>
<gene>
    <name evidence="7" type="ORF">C5L14_22820</name>
</gene>
<dbReference type="OrthoDB" id="9782855at2"/>
<evidence type="ECO:0000256" key="5">
    <source>
        <dbReference type="ARBA" id="ARBA00023098"/>
    </source>
</evidence>
<evidence type="ECO:0000313" key="7">
    <source>
        <dbReference type="EMBL" id="PRH85387.1"/>
    </source>
</evidence>
<keyword evidence="4" id="KW-0949">S-adenosyl-L-methionine</keyword>
<dbReference type="InterPro" id="IPR050723">
    <property type="entry name" value="CFA/CMAS"/>
</dbReference>
<dbReference type="Gene3D" id="3.40.50.150">
    <property type="entry name" value="Vaccinia Virus protein VP39"/>
    <property type="match status" value="1"/>
</dbReference>
<feature type="domain" description="DUF7884" evidence="6">
    <location>
        <begin position="4"/>
        <end position="83"/>
    </location>
</feature>
<dbReference type="GO" id="GO:0008168">
    <property type="term" value="F:methyltransferase activity"/>
    <property type="evidence" value="ECO:0007669"/>
    <property type="project" value="UniProtKB-KW"/>
</dbReference>
<dbReference type="EMBL" id="PUEJ01000009">
    <property type="protein sequence ID" value="PRH85387.1"/>
    <property type="molecule type" value="Genomic_DNA"/>
</dbReference>
<dbReference type="Pfam" id="PF02353">
    <property type="entry name" value="CMAS"/>
    <property type="match status" value="1"/>
</dbReference>
<protein>
    <submittedName>
        <fullName evidence="7">SAM-dependent methyltransferase</fullName>
    </submittedName>
</protein>
<keyword evidence="2 7" id="KW-0489">Methyltransferase</keyword>
<dbReference type="SUPFAM" id="SSF53335">
    <property type="entry name" value="S-adenosyl-L-methionine-dependent methyltransferases"/>
    <property type="match status" value="1"/>
</dbReference>
<evidence type="ECO:0000256" key="3">
    <source>
        <dbReference type="ARBA" id="ARBA00022679"/>
    </source>
</evidence>
<dbReference type="GO" id="GO:0032259">
    <property type="term" value="P:methylation"/>
    <property type="evidence" value="ECO:0007669"/>
    <property type="project" value="UniProtKB-KW"/>
</dbReference>
<comment type="similarity">
    <text evidence="1">Belongs to the CFA/CMAS family.</text>
</comment>
<sequence>MFILDTMLKRLINKGALTVIDPEGHIHTYGTGQGFSSTIRIVDKATAWKLLTNPELEVGEAFMDGRLVLEKGDVYDMLALFMQNIGWSTSIGPLSNLASTARKIGRRIAQYNPAGKSKNNVAHHYDLRDELFDLFLDADRQYSCAYFPSLDITLEEAQAYKKRHIAAKLLLKPGVKVLDIGSGWGGMGLYISDVTKADVTGITLSEEQHRVSNARAQAAGIADRVRFELIDYRALDRKFDRIVSVGMFEHVGVNHYDAYFRKIAALLNEDGVGLVHAIGRSDGPGATNPWIQKYIFPGGYSPALSEVLPAIERAGLIVTDIEILRLHYAETLKHWRERFNHHRDQIRSFYDERFCRMWDMYLAASEATFRWGGHMVFQIQVAKSINAVPLTRDYIGEAERRLPLDLQPIPAPTREAAE</sequence>
<comment type="caution">
    <text evidence="7">The sequence shown here is derived from an EMBL/GenBank/DDBJ whole genome shotgun (WGS) entry which is preliminary data.</text>
</comment>
<keyword evidence="5" id="KW-0443">Lipid metabolism</keyword>
<dbReference type="GO" id="GO:0008610">
    <property type="term" value="P:lipid biosynthetic process"/>
    <property type="evidence" value="ECO:0007669"/>
    <property type="project" value="InterPro"/>
</dbReference>
<dbReference type="PANTHER" id="PTHR43667:SF1">
    <property type="entry name" value="CYCLOPROPANE-FATTY-ACYL-PHOSPHOLIPID SYNTHASE"/>
    <property type="match status" value="1"/>
</dbReference>
<reference evidence="7 8" key="1">
    <citation type="submission" date="2018-02" db="EMBL/GenBank/DDBJ databases">
        <title>Whole genome sequencing of endophytic bacterium.</title>
        <authorList>
            <person name="Eedara R."/>
            <person name="Podile A.R."/>
        </authorList>
    </citation>
    <scope>NUCLEOTIDE SEQUENCE [LARGE SCALE GENOMIC DNA]</scope>
    <source>
        <strain evidence="7 8">RP1T</strain>
    </source>
</reference>
<keyword evidence="3 7" id="KW-0808">Transferase</keyword>
<evidence type="ECO:0000256" key="4">
    <source>
        <dbReference type="ARBA" id="ARBA00022691"/>
    </source>
</evidence>
<keyword evidence="8" id="KW-1185">Reference proteome</keyword>
<dbReference type="Proteomes" id="UP000237682">
    <property type="component" value="Unassembled WGS sequence"/>
</dbReference>
<organism evidence="7 8">
    <name type="scientific">Labrys okinawensis</name>
    <dbReference type="NCBI Taxonomy" id="346911"/>
    <lineage>
        <taxon>Bacteria</taxon>
        <taxon>Pseudomonadati</taxon>
        <taxon>Pseudomonadota</taxon>
        <taxon>Alphaproteobacteria</taxon>
        <taxon>Hyphomicrobiales</taxon>
        <taxon>Xanthobacteraceae</taxon>
        <taxon>Labrys</taxon>
    </lineage>
</organism>
<dbReference type="InterPro" id="IPR057206">
    <property type="entry name" value="DUF7884"/>
</dbReference>
<dbReference type="PANTHER" id="PTHR43667">
    <property type="entry name" value="CYCLOPROPANE-FATTY-ACYL-PHOSPHOLIPID SYNTHASE"/>
    <property type="match status" value="1"/>
</dbReference>
<evidence type="ECO:0000256" key="1">
    <source>
        <dbReference type="ARBA" id="ARBA00010815"/>
    </source>
</evidence>
<proteinExistence type="inferred from homology"/>
<dbReference type="AlphaFoldDB" id="A0A2S9Q7Q7"/>
<evidence type="ECO:0000256" key="2">
    <source>
        <dbReference type="ARBA" id="ARBA00022603"/>
    </source>
</evidence>
<evidence type="ECO:0000259" key="6">
    <source>
        <dbReference type="Pfam" id="PF25371"/>
    </source>
</evidence>
<dbReference type="InterPro" id="IPR029063">
    <property type="entry name" value="SAM-dependent_MTases_sf"/>
</dbReference>